<keyword evidence="2" id="KW-0067">ATP-binding</keyword>
<dbReference type="Gene3D" id="1.10.10.60">
    <property type="entry name" value="Homeodomain-like"/>
    <property type="match status" value="1"/>
</dbReference>
<proteinExistence type="predicted"/>
<dbReference type="InterPro" id="IPR002078">
    <property type="entry name" value="Sigma_54_int"/>
</dbReference>
<name>A0A844HTE4_9GAMM</name>
<dbReference type="InterPro" id="IPR002197">
    <property type="entry name" value="HTH_Fis"/>
</dbReference>
<dbReference type="PROSITE" id="PS00676">
    <property type="entry name" value="SIGMA54_INTERACT_2"/>
    <property type="match status" value="1"/>
</dbReference>
<gene>
    <name evidence="7" type="ORF">FH752_02320</name>
</gene>
<dbReference type="PROSITE" id="PS50045">
    <property type="entry name" value="SIGMA54_INTERACT_4"/>
    <property type="match status" value="1"/>
</dbReference>
<organism evidence="7 8">
    <name type="scientific">Marinobacter adhaerens</name>
    <dbReference type="NCBI Taxonomy" id="1033846"/>
    <lineage>
        <taxon>Bacteria</taxon>
        <taxon>Pseudomonadati</taxon>
        <taxon>Pseudomonadota</taxon>
        <taxon>Gammaproteobacteria</taxon>
        <taxon>Pseudomonadales</taxon>
        <taxon>Marinobacteraceae</taxon>
        <taxon>Marinobacter</taxon>
    </lineage>
</organism>
<dbReference type="AlphaFoldDB" id="A0A844HTE4"/>
<evidence type="ECO:0000256" key="2">
    <source>
        <dbReference type="ARBA" id="ARBA00022840"/>
    </source>
</evidence>
<dbReference type="Gene3D" id="3.30.450.40">
    <property type="match status" value="1"/>
</dbReference>
<dbReference type="FunFam" id="3.40.50.300:FF:000006">
    <property type="entry name" value="DNA-binding transcriptional regulator NtrC"/>
    <property type="match status" value="1"/>
</dbReference>
<sequence length="632" mass="68469">MSALIPADQRRAKARETFFEHGQIPTGLIDDAIVHSWQRCSAARKNVSERVQFDTVSRNGLIELMDNNRILLEAATQPLEQLGQTVNGAGYSVLLTDDKGVALAARRSGRCANTLINDAFRQGVNLSEANIGTSAMSCAVLERRPVLVAGVEHYLHANRVFNCAASPIVDPMGRVLGAIDITRGNPLEPGSALSLVQQCSARIERQLMGMLSPWLMISLGWEQSDPHATGDLLVALGPDGQVLGLSPRVRELTGLASTDGTLRFQDLFDLRFEALVDGFRGRNHPITARMHSGLSFSLRPVDAGSRKTTRRAASAPLAKRVPESTDFGDHAISRQVNQASRAMEKGLPVLILGETGTGKEVMATSLHNGSAFSSGTFVAINCAAIPESLIEGELFGHADGAYTGARRGGAPGKIEQADGGTLFLDEIGDMPLALQSRLLRVLETREVTRLGSATPKQVRFQLICATHRNLLEAARDGEFREDLLYRIKGMAIRLPRLSERSDLQSFIVDRCRALTQGSRELSQDCLDGLMRYDWPGNVRELVYALTHADALADPGEVLQLCHLPEEIAAPTTMAVRSNRAASKRGTLKTLERAVIEEALAIEGGNVSRAAKRLGIGRATLYRRLKVANAGVQ</sequence>
<dbReference type="Pfam" id="PF02954">
    <property type="entry name" value="HTH_8"/>
    <property type="match status" value="1"/>
</dbReference>
<feature type="domain" description="Sigma-54 factor interaction" evidence="6">
    <location>
        <begin position="331"/>
        <end position="550"/>
    </location>
</feature>
<dbReference type="SMART" id="SM00382">
    <property type="entry name" value="AAA"/>
    <property type="match status" value="1"/>
</dbReference>
<dbReference type="PROSITE" id="PS00675">
    <property type="entry name" value="SIGMA54_INTERACT_1"/>
    <property type="match status" value="1"/>
</dbReference>
<dbReference type="InterPro" id="IPR003593">
    <property type="entry name" value="AAA+_ATPase"/>
</dbReference>
<keyword evidence="4" id="KW-0238">DNA-binding</keyword>
<dbReference type="InterPro" id="IPR009057">
    <property type="entry name" value="Homeodomain-like_sf"/>
</dbReference>
<evidence type="ECO:0000256" key="1">
    <source>
        <dbReference type="ARBA" id="ARBA00022741"/>
    </source>
</evidence>
<keyword evidence="1" id="KW-0547">Nucleotide-binding</keyword>
<dbReference type="InterPro" id="IPR025662">
    <property type="entry name" value="Sigma_54_int_dom_ATP-bd_1"/>
</dbReference>
<dbReference type="GO" id="GO:0043565">
    <property type="term" value="F:sequence-specific DNA binding"/>
    <property type="evidence" value="ECO:0007669"/>
    <property type="project" value="InterPro"/>
</dbReference>
<keyword evidence="3" id="KW-0805">Transcription regulation</keyword>
<dbReference type="SUPFAM" id="SSF46689">
    <property type="entry name" value="Homeodomain-like"/>
    <property type="match status" value="1"/>
</dbReference>
<evidence type="ECO:0000313" key="7">
    <source>
        <dbReference type="EMBL" id="MTI97436.1"/>
    </source>
</evidence>
<dbReference type="EMBL" id="VENC01000002">
    <property type="protein sequence ID" value="MTI97436.1"/>
    <property type="molecule type" value="Genomic_DNA"/>
</dbReference>
<keyword evidence="5" id="KW-0804">Transcription</keyword>
<dbReference type="PRINTS" id="PR01590">
    <property type="entry name" value="HTHFIS"/>
</dbReference>
<evidence type="ECO:0000256" key="4">
    <source>
        <dbReference type="ARBA" id="ARBA00023125"/>
    </source>
</evidence>
<reference evidence="7 8" key="1">
    <citation type="submission" date="2019-06" db="EMBL/GenBank/DDBJ databases">
        <title>Enrichment of Autotrophic Halophilic Microorganisms from Red Sea Brine Pool Using Microbial Electrosynthesis System.</title>
        <authorList>
            <person name="Alqahtani M.F."/>
            <person name="Bajracharya S."/>
            <person name="Katuri K.P."/>
            <person name="Ali M."/>
            <person name="Saikaly P.E."/>
        </authorList>
    </citation>
    <scope>NUCLEOTIDE SEQUENCE [LARGE SCALE GENOMIC DNA]</scope>
    <source>
        <strain evidence="7">MES15</strain>
    </source>
</reference>
<evidence type="ECO:0000256" key="5">
    <source>
        <dbReference type="ARBA" id="ARBA00023163"/>
    </source>
</evidence>
<accession>A0A844HTE4</accession>
<dbReference type="Proteomes" id="UP000431462">
    <property type="component" value="Unassembled WGS sequence"/>
</dbReference>
<evidence type="ECO:0000256" key="3">
    <source>
        <dbReference type="ARBA" id="ARBA00023015"/>
    </source>
</evidence>
<protein>
    <submittedName>
        <fullName evidence="7">Sigma-54-dependent Fis family transcriptional regulator</fullName>
    </submittedName>
</protein>
<dbReference type="InterPro" id="IPR025943">
    <property type="entry name" value="Sigma_54_int_dom_ATP-bd_2"/>
</dbReference>
<dbReference type="Pfam" id="PF25601">
    <property type="entry name" value="AAA_lid_14"/>
    <property type="match status" value="1"/>
</dbReference>
<dbReference type="Gene3D" id="1.10.8.60">
    <property type="match status" value="1"/>
</dbReference>
<dbReference type="InterPro" id="IPR029016">
    <property type="entry name" value="GAF-like_dom_sf"/>
</dbReference>
<dbReference type="PANTHER" id="PTHR32071">
    <property type="entry name" value="TRANSCRIPTIONAL REGULATORY PROTEIN"/>
    <property type="match status" value="1"/>
</dbReference>
<dbReference type="GO" id="GO:0006355">
    <property type="term" value="P:regulation of DNA-templated transcription"/>
    <property type="evidence" value="ECO:0007669"/>
    <property type="project" value="InterPro"/>
</dbReference>
<comment type="caution">
    <text evidence="7">The sequence shown here is derived from an EMBL/GenBank/DDBJ whole genome shotgun (WGS) entry which is preliminary data.</text>
</comment>
<dbReference type="GO" id="GO:0005524">
    <property type="term" value="F:ATP binding"/>
    <property type="evidence" value="ECO:0007669"/>
    <property type="project" value="UniProtKB-KW"/>
</dbReference>
<dbReference type="InterPro" id="IPR058031">
    <property type="entry name" value="AAA_lid_NorR"/>
</dbReference>
<dbReference type="InterPro" id="IPR027417">
    <property type="entry name" value="P-loop_NTPase"/>
</dbReference>
<evidence type="ECO:0000313" key="8">
    <source>
        <dbReference type="Proteomes" id="UP000431462"/>
    </source>
</evidence>
<evidence type="ECO:0000259" key="6">
    <source>
        <dbReference type="PROSITE" id="PS50045"/>
    </source>
</evidence>
<dbReference type="CDD" id="cd00009">
    <property type="entry name" value="AAA"/>
    <property type="match status" value="1"/>
</dbReference>
<dbReference type="Pfam" id="PF01590">
    <property type="entry name" value="GAF"/>
    <property type="match status" value="1"/>
</dbReference>
<dbReference type="InterPro" id="IPR003018">
    <property type="entry name" value="GAF"/>
</dbReference>
<dbReference type="PANTHER" id="PTHR32071:SF77">
    <property type="entry name" value="TRANSCRIPTIONAL REGULATORY PROTEIN"/>
    <property type="match status" value="1"/>
</dbReference>
<dbReference type="Gene3D" id="3.40.50.300">
    <property type="entry name" value="P-loop containing nucleotide triphosphate hydrolases"/>
    <property type="match status" value="1"/>
</dbReference>
<dbReference type="Pfam" id="PF00158">
    <property type="entry name" value="Sigma54_activat"/>
    <property type="match status" value="1"/>
</dbReference>
<dbReference type="SUPFAM" id="SSF52540">
    <property type="entry name" value="P-loop containing nucleoside triphosphate hydrolases"/>
    <property type="match status" value="1"/>
</dbReference>